<evidence type="ECO:0000256" key="6">
    <source>
        <dbReference type="ARBA" id="ARBA00022692"/>
    </source>
</evidence>
<dbReference type="Pfam" id="PF01040">
    <property type="entry name" value="UbiA"/>
    <property type="match status" value="1"/>
</dbReference>
<evidence type="ECO:0000256" key="7">
    <source>
        <dbReference type="ARBA" id="ARBA00022989"/>
    </source>
</evidence>
<dbReference type="PROSITE" id="PS00943">
    <property type="entry name" value="UBIA"/>
    <property type="match status" value="1"/>
</dbReference>
<comment type="subcellular location">
    <subcellularLocation>
        <location evidence="2">Membrane</location>
        <topology evidence="2">Multi-pass membrane protein</topology>
    </subcellularLocation>
</comment>
<evidence type="ECO:0000256" key="3">
    <source>
        <dbReference type="ARBA" id="ARBA00004721"/>
    </source>
</evidence>
<keyword evidence="5 10" id="KW-0808">Transferase</keyword>
<sequence length="280" mass="31390">LAGGARISENHSNTPAAFVSQQCASCFVAAYLFCGAGMVWNGWIDRDIDANVARTKERPLASRKVTTTEAMVWMTLQVVMSWAVLEVMLESKDVLKHMIPVAAASILYPFGKRPSARKLRIYPQYILAFTIAWPAVIGRAAIYGRYESFAASVRHCFPLCTVVYFWTMYLNTAYSYQDVVDDRKLGVNSFYNIAGTHIHLLLIALVTPILVFLPIYLIDLHSIWLWMSWMGVWTASLVLQLVQFDPKQPASGGSVHKTNFALGIWKIIVCVIQVFLTSNA</sequence>
<proteinExistence type="inferred from homology"/>
<organism evidence="10 11">
    <name type="scientific">Colletotrichum incanum</name>
    <name type="common">Soybean anthracnose fungus</name>
    <dbReference type="NCBI Taxonomy" id="1573173"/>
    <lineage>
        <taxon>Eukaryota</taxon>
        <taxon>Fungi</taxon>
        <taxon>Dikarya</taxon>
        <taxon>Ascomycota</taxon>
        <taxon>Pezizomycotina</taxon>
        <taxon>Sordariomycetes</taxon>
        <taxon>Hypocreomycetidae</taxon>
        <taxon>Glomerellales</taxon>
        <taxon>Glomerellaceae</taxon>
        <taxon>Colletotrichum</taxon>
        <taxon>Colletotrichum spaethianum species complex</taxon>
    </lineage>
</organism>
<dbReference type="EMBL" id="LFIW01000637">
    <property type="protein sequence ID" value="KZL85429.1"/>
    <property type="molecule type" value="Genomic_DNA"/>
</dbReference>
<dbReference type="Gene3D" id="1.20.120.1780">
    <property type="entry name" value="UbiA prenyltransferase"/>
    <property type="match status" value="1"/>
</dbReference>
<dbReference type="GO" id="GO:0016114">
    <property type="term" value="P:terpenoid biosynthetic process"/>
    <property type="evidence" value="ECO:0007669"/>
    <property type="project" value="UniProtKB-UniPathway"/>
</dbReference>
<feature type="transmembrane region" description="Helical" evidence="9">
    <location>
        <begin position="190"/>
        <end position="217"/>
    </location>
</feature>
<feature type="transmembrane region" description="Helical" evidence="9">
    <location>
        <begin position="149"/>
        <end position="169"/>
    </location>
</feature>
<feature type="non-terminal residue" evidence="10">
    <location>
        <position position="1"/>
    </location>
</feature>
<comment type="cofactor">
    <cofactor evidence="1">
        <name>Mg(2+)</name>
        <dbReference type="ChEBI" id="CHEBI:18420"/>
    </cofactor>
</comment>
<dbReference type="InterPro" id="IPR039653">
    <property type="entry name" value="Prenyltransferase"/>
</dbReference>
<evidence type="ECO:0000256" key="1">
    <source>
        <dbReference type="ARBA" id="ARBA00001946"/>
    </source>
</evidence>
<dbReference type="PANTHER" id="PTHR11048:SF28">
    <property type="entry name" value="4-HYDROXYBENZOATE POLYPRENYLTRANSFERASE, MITOCHONDRIAL"/>
    <property type="match status" value="1"/>
</dbReference>
<reference evidence="10 11" key="1">
    <citation type="submission" date="2015-06" db="EMBL/GenBank/DDBJ databases">
        <title>Survival trade-offs in plant roots during colonization by closely related pathogenic and mutualistic fungi.</title>
        <authorList>
            <person name="Hacquard S."/>
            <person name="Kracher B."/>
            <person name="Hiruma K."/>
            <person name="Weinman A."/>
            <person name="Muench P."/>
            <person name="Garrido Oter R."/>
            <person name="Ver Loren van Themaat E."/>
            <person name="Dallerey J.-F."/>
            <person name="Damm U."/>
            <person name="Henrissat B."/>
            <person name="Lespinet O."/>
            <person name="Thon M."/>
            <person name="Kemen E."/>
            <person name="McHardy A.C."/>
            <person name="Schulze-Lefert P."/>
            <person name="O'Connell R.J."/>
        </authorList>
    </citation>
    <scope>NUCLEOTIDE SEQUENCE [LARGE SCALE GENOMIC DNA]</scope>
    <source>
        <strain evidence="10 11">MAFF 238704</strain>
    </source>
</reference>
<keyword evidence="11" id="KW-1185">Reference proteome</keyword>
<keyword evidence="6 9" id="KW-0812">Transmembrane</keyword>
<comment type="caution">
    <text evidence="10">The sequence shown here is derived from an EMBL/GenBank/DDBJ whole genome shotgun (WGS) entry which is preliminary data.</text>
</comment>
<dbReference type="InterPro" id="IPR000537">
    <property type="entry name" value="UbiA_prenyltransferase"/>
</dbReference>
<dbReference type="InterPro" id="IPR030470">
    <property type="entry name" value="UbiA_prenylTrfase_CS"/>
</dbReference>
<dbReference type="GO" id="GO:0005886">
    <property type="term" value="C:plasma membrane"/>
    <property type="evidence" value="ECO:0007669"/>
    <property type="project" value="TreeGrafter"/>
</dbReference>
<gene>
    <name evidence="10" type="ORF">CI238_11501</name>
</gene>
<dbReference type="Proteomes" id="UP000076584">
    <property type="component" value="Unassembled WGS sequence"/>
</dbReference>
<dbReference type="GO" id="GO:0016765">
    <property type="term" value="F:transferase activity, transferring alkyl or aryl (other than methyl) groups"/>
    <property type="evidence" value="ECO:0007669"/>
    <property type="project" value="InterPro"/>
</dbReference>
<feature type="transmembrane region" description="Helical" evidence="9">
    <location>
        <begin position="122"/>
        <end position="143"/>
    </location>
</feature>
<evidence type="ECO:0000256" key="4">
    <source>
        <dbReference type="ARBA" id="ARBA00005985"/>
    </source>
</evidence>
<dbReference type="Gene3D" id="1.10.357.140">
    <property type="entry name" value="UbiA prenyltransferase"/>
    <property type="match status" value="1"/>
</dbReference>
<feature type="transmembrane region" description="Helical" evidence="9">
    <location>
        <begin position="223"/>
        <end position="242"/>
    </location>
</feature>
<dbReference type="FunFam" id="1.10.357.140:FF:000008">
    <property type="entry name" value="4-hydroxybenzoate octaprenyltransferase"/>
    <property type="match status" value="1"/>
</dbReference>
<dbReference type="AlphaFoldDB" id="A0A162N1Q9"/>
<name>A0A162N1Q9_COLIC</name>
<keyword evidence="7 9" id="KW-1133">Transmembrane helix</keyword>
<evidence type="ECO:0000256" key="9">
    <source>
        <dbReference type="SAM" id="Phobius"/>
    </source>
</evidence>
<evidence type="ECO:0000313" key="11">
    <source>
        <dbReference type="Proteomes" id="UP000076584"/>
    </source>
</evidence>
<evidence type="ECO:0000256" key="8">
    <source>
        <dbReference type="ARBA" id="ARBA00023136"/>
    </source>
</evidence>
<feature type="non-terminal residue" evidence="10">
    <location>
        <position position="280"/>
    </location>
</feature>
<protein>
    <submittedName>
        <fullName evidence="10">Prenyltransferase family protein</fullName>
    </submittedName>
</protein>
<dbReference type="InterPro" id="IPR044878">
    <property type="entry name" value="UbiA_sf"/>
</dbReference>
<dbReference type="UniPathway" id="UPA00213"/>
<comment type="pathway">
    <text evidence="3">Secondary metabolite biosynthesis; terpenoid biosynthesis.</text>
</comment>
<evidence type="ECO:0000256" key="5">
    <source>
        <dbReference type="ARBA" id="ARBA00022679"/>
    </source>
</evidence>
<feature type="transmembrane region" description="Helical" evidence="9">
    <location>
        <begin position="254"/>
        <end position="276"/>
    </location>
</feature>
<feature type="transmembrane region" description="Helical" evidence="9">
    <location>
        <begin position="70"/>
        <end position="88"/>
    </location>
</feature>
<keyword evidence="8 9" id="KW-0472">Membrane</keyword>
<evidence type="ECO:0000313" key="10">
    <source>
        <dbReference type="EMBL" id="KZL85429.1"/>
    </source>
</evidence>
<evidence type="ECO:0000256" key="2">
    <source>
        <dbReference type="ARBA" id="ARBA00004141"/>
    </source>
</evidence>
<comment type="similarity">
    <text evidence="4">Belongs to the UbiA prenyltransferase family.</text>
</comment>
<dbReference type="PANTHER" id="PTHR11048">
    <property type="entry name" value="PRENYLTRANSFERASES"/>
    <property type="match status" value="1"/>
</dbReference>
<dbReference type="STRING" id="1573173.A0A162N1Q9"/>
<accession>A0A162N1Q9</accession>